<sequence length="223" mass="25119">MDNNEENQRLVNVLLLLLLENQTLTVEDLTRQVETLQQSIQFLQEEIEFLREQNRILTKKISQDENLLMFTKTILNQQENLLNKLMNESTDKSQKINVGGNFNINATQSVVNLRDIIGDVNHTINQIPADTSPQNQELKTLLQELTEAIQIEATLDDEEKAEAANQVKKIAQASQNPDDSALQTKAKKAVNLLETIAKGLEPASKLFKACQKILPLIMGFLGL</sequence>
<evidence type="ECO:0000313" key="2">
    <source>
        <dbReference type="EMBL" id="UXE63591.1"/>
    </source>
</evidence>
<protein>
    <submittedName>
        <fullName evidence="2">Uncharacterized protein</fullName>
    </submittedName>
</protein>
<reference evidence="2" key="1">
    <citation type="submission" date="2021-04" db="EMBL/GenBank/DDBJ databases">
        <title>Genome sequence of Woronichinia naegeliana from Washington state freshwater lake bloom.</title>
        <authorList>
            <person name="Dreher T.W."/>
        </authorList>
    </citation>
    <scope>NUCLEOTIDE SEQUENCE</scope>
    <source>
        <strain evidence="2">WA131</strain>
    </source>
</reference>
<organism evidence="2">
    <name type="scientific">Woronichinia naegeliana WA131</name>
    <dbReference type="NCBI Taxonomy" id="2824559"/>
    <lineage>
        <taxon>Bacteria</taxon>
        <taxon>Bacillati</taxon>
        <taxon>Cyanobacteriota</taxon>
        <taxon>Cyanophyceae</taxon>
        <taxon>Synechococcales</taxon>
        <taxon>Coelosphaeriaceae</taxon>
        <taxon>Woronichinia</taxon>
    </lineage>
</organism>
<dbReference type="AlphaFoldDB" id="A0A977L2T7"/>
<dbReference type="KEGG" id="wna:KA717_13850"/>
<accession>A0A977L2T7</accession>
<evidence type="ECO:0000256" key="1">
    <source>
        <dbReference type="SAM" id="Coils"/>
    </source>
</evidence>
<proteinExistence type="predicted"/>
<keyword evidence="1" id="KW-0175">Coiled coil</keyword>
<feature type="coiled-coil region" evidence="1">
    <location>
        <begin position="19"/>
        <end position="95"/>
    </location>
</feature>
<dbReference type="Proteomes" id="UP001065613">
    <property type="component" value="Chromosome"/>
</dbReference>
<gene>
    <name evidence="2" type="ORF">KA717_13850</name>
</gene>
<name>A0A977L2T7_9CYAN</name>
<dbReference type="EMBL" id="CP073041">
    <property type="protein sequence ID" value="UXE63591.1"/>
    <property type="molecule type" value="Genomic_DNA"/>
</dbReference>